<keyword evidence="1" id="KW-1133">Transmembrane helix</keyword>
<proteinExistence type="predicted"/>
<evidence type="ECO:0000313" key="3">
    <source>
        <dbReference type="EMBL" id="CAG9810441.1"/>
    </source>
</evidence>
<dbReference type="GO" id="GO:0016747">
    <property type="term" value="F:acyltransferase activity, transferring groups other than amino-acyl groups"/>
    <property type="evidence" value="ECO:0007669"/>
    <property type="project" value="InterPro"/>
</dbReference>
<feature type="transmembrane region" description="Helical" evidence="1">
    <location>
        <begin position="100"/>
        <end position="121"/>
    </location>
</feature>
<dbReference type="EMBL" id="OU895880">
    <property type="protein sequence ID" value="CAG9810441.1"/>
    <property type="molecule type" value="Genomic_DNA"/>
</dbReference>
<dbReference type="InterPro" id="IPR052728">
    <property type="entry name" value="O2_lipid_transport_reg"/>
</dbReference>
<reference evidence="3" key="2">
    <citation type="submission" date="2022-10" db="EMBL/GenBank/DDBJ databases">
        <authorList>
            <consortium name="ENA_rothamsted_submissions"/>
            <consortium name="culmorum"/>
            <person name="King R."/>
        </authorList>
    </citation>
    <scope>NUCLEOTIDE SEQUENCE</scope>
</reference>
<organism evidence="3 4">
    <name type="scientific">Chironomus riparius</name>
    <dbReference type="NCBI Taxonomy" id="315576"/>
    <lineage>
        <taxon>Eukaryota</taxon>
        <taxon>Metazoa</taxon>
        <taxon>Ecdysozoa</taxon>
        <taxon>Arthropoda</taxon>
        <taxon>Hexapoda</taxon>
        <taxon>Insecta</taxon>
        <taxon>Pterygota</taxon>
        <taxon>Neoptera</taxon>
        <taxon>Endopterygota</taxon>
        <taxon>Diptera</taxon>
        <taxon>Nematocera</taxon>
        <taxon>Chironomoidea</taxon>
        <taxon>Chironomidae</taxon>
        <taxon>Chironominae</taxon>
        <taxon>Chironomus</taxon>
    </lineage>
</organism>
<dbReference type="Pfam" id="PF01757">
    <property type="entry name" value="Acyl_transf_3"/>
    <property type="match status" value="1"/>
</dbReference>
<dbReference type="InterPro" id="IPR002656">
    <property type="entry name" value="Acyl_transf_3_dom"/>
</dbReference>
<evidence type="ECO:0000313" key="4">
    <source>
        <dbReference type="Proteomes" id="UP001153620"/>
    </source>
</evidence>
<feature type="transmembrane region" description="Helical" evidence="1">
    <location>
        <begin position="396"/>
        <end position="413"/>
    </location>
</feature>
<feature type="domain" description="Acyltransferase 3" evidence="2">
    <location>
        <begin position="166"/>
        <end position="518"/>
    </location>
</feature>
<accession>A0A9N9S357</accession>
<feature type="transmembrane region" description="Helical" evidence="1">
    <location>
        <begin position="425"/>
        <end position="448"/>
    </location>
</feature>
<keyword evidence="1" id="KW-0812">Transmembrane</keyword>
<protein>
    <recommendedName>
        <fullName evidence="2">Acyltransferase 3 domain-containing protein</fullName>
    </recommendedName>
</protein>
<feature type="transmembrane region" description="Helical" evidence="1">
    <location>
        <begin position="502"/>
        <end position="521"/>
    </location>
</feature>
<feature type="transmembrane region" description="Helical" evidence="1">
    <location>
        <begin position="331"/>
        <end position="349"/>
    </location>
</feature>
<feature type="transmembrane region" description="Helical" evidence="1">
    <location>
        <begin position="200"/>
        <end position="221"/>
    </location>
</feature>
<keyword evidence="1" id="KW-0472">Membrane</keyword>
<evidence type="ECO:0000256" key="1">
    <source>
        <dbReference type="SAM" id="Phobius"/>
    </source>
</evidence>
<gene>
    <name evidence="3" type="ORF">CHIRRI_LOCUS13254</name>
</gene>
<dbReference type="Proteomes" id="UP001153620">
    <property type="component" value="Chromosome 4"/>
</dbReference>
<feature type="transmembrane region" description="Helical" evidence="1">
    <location>
        <begin position="304"/>
        <end position="324"/>
    </location>
</feature>
<evidence type="ECO:0000259" key="2">
    <source>
        <dbReference type="Pfam" id="PF01757"/>
    </source>
</evidence>
<feature type="transmembrane region" description="Helical" evidence="1">
    <location>
        <begin position="460"/>
        <end position="482"/>
    </location>
</feature>
<reference evidence="3" key="1">
    <citation type="submission" date="2022-01" db="EMBL/GenBank/DDBJ databases">
        <authorList>
            <person name="King R."/>
        </authorList>
    </citation>
    <scope>NUCLEOTIDE SEQUENCE</scope>
</reference>
<dbReference type="PANTHER" id="PTHR11161:SF12">
    <property type="entry name" value="ACYLTRANSFERASE 3 DOMAIN-CONTAINING PROTEIN-RELATED"/>
    <property type="match status" value="1"/>
</dbReference>
<feature type="transmembrane region" description="Helical" evidence="1">
    <location>
        <begin position="242"/>
        <end position="263"/>
    </location>
</feature>
<sequence>MDQSKNIFVDCSLESVKESFDKFDLKSSFNYQEDFHSCKIMDIPTKLCMLRKNHSPDRSFCFPQLCTDEKIRDFIGKTYENTNGSVYDIECKNIYDPETYFILVGSFIFLLTLITLLSTLINANQSKFINLLPSKMHGLVNMSSIFSISENIKTLFNMKSSSTSIDCLNGLKALSLIPIVFLHSMQNAWPIPDPRFYNTLLYVTGILPTDTFFLVSGILCAKFYMTRRNIFSKFFRTLFERYLRLTPSGVVTFAVFIAIKLFLSPFGYPNLFHPIFDDCKKNWWVMLIYLQNYYESEHACFGTYWFATVLFQLYFITPFILFILNKLKSQFGKILMLLMLITTFVPGFMTGMTNNSFYSFLYIEALSRSYPYLVGLFYYRITSGSGKLASNTQTKLAWIATTLTLIVPLIPFFSESMTIEISNIFYIPIRIFWPFALCWIVHVCHNGFGRIVNNILSANILVPVSNLSLGIYLVNVLVSHLLSFLTPFIPPVESKLVNSIRFFIANFIISTFLATLLYLFVEVPFTRISKSSCKKTNANQTVKTV</sequence>
<dbReference type="PANTHER" id="PTHR11161">
    <property type="entry name" value="O-ACYLTRANSFERASE"/>
    <property type="match status" value="1"/>
</dbReference>
<keyword evidence="4" id="KW-1185">Reference proteome</keyword>
<dbReference type="OrthoDB" id="10026250at2759"/>
<name>A0A9N9S357_9DIPT</name>
<dbReference type="AlphaFoldDB" id="A0A9N9S357"/>